<protein>
    <recommendedName>
        <fullName evidence="2">AB hydrolase-1 domain-containing protein</fullName>
    </recommendedName>
</protein>
<evidence type="ECO:0000313" key="3">
    <source>
        <dbReference type="EMBL" id="KIV79577.1"/>
    </source>
</evidence>
<dbReference type="EMBL" id="KN846953">
    <property type="protein sequence ID" value="KIV79577.1"/>
    <property type="molecule type" value="Genomic_DNA"/>
</dbReference>
<evidence type="ECO:0000313" key="4">
    <source>
        <dbReference type="Proteomes" id="UP000053599"/>
    </source>
</evidence>
<accession>A0A0D1Y9J1</accession>
<reference evidence="3 4" key="1">
    <citation type="submission" date="2015-01" db="EMBL/GenBank/DDBJ databases">
        <title>The Genome Sequence of Exophiala sideris CBS121828.</title>
        <authorList>
            <consortium name="The Broad Institute Genomics Platform"/>
            <person name="Cuomo C."/>
            <person name="de Hoog S."/>
            <person name="Gorbushina A."/>
            <person name="Stielow B."/>
            <person name="Teixiera M."/>
            <person name="Abouelleil A."/>
            <person name="Chapman S.B."/>
            <person name="Priest M."/>
            <person name="Young S.K."/>
            <person name="Wortman J."/>
            <person name="Nusbaum C."/>
            <person name="Birren B."/>
        </authorList>
    </citation>
    <scope>NUCLEOTIDE SEQUENCE [LARGE SCALE GENOMIC DNA]</scope>
    <source>
        <strain evidence="3 4">CBS 121828</strain>
    </source>
</reference>
<feature type="chain" id="PRO_5002246764" description="AB hydrolase-1 domain-containing protein" evidence="1">
    <location>
        <begin position="18"/>
        <end position="376"/>
    </location>
</feature>
<proteinExistence type="predicted"/>
<dbReference type="Proteomes" id="UP000053599">
    <property type="component" value="Unassembled WGS sequence"/>
</dbReference>
<dbReference type="STRING" id="1016849.A0A0D1Y9J1"/>
<keyword evidence="1" id="KW-0732">Signal</keyword>
<sequence>MEYILTSFLLFTAVVRSNPVPAPSSRSCTDYTVPVNITSLNLKWGIGPLETNEDMAAFNAEWGRRDSASVFHPVLAPSSNNTPETAVYTISGTYCEPTSGGNGTVLLASHGGGYGRNYWDPDIHPENYSFVDYALAEGYSIFYYDRLSMGQSEIISGYVAQMSNQAAVVTELIKLIRAGTFSSPPSKVVLVGHSLGSVMSNVVLHTNPELVDGALLTGIAYEANGAISNQVKQNRLANLYEPEKFGKLDGGYTVWVDIYSNIENFFKVPFFDPEVAQWAQDHQEASGLLETLSVGYVNVSSPASTGPVMIMSGEYDFIACGGYCPGFLDLEIHDVFPASKNVVAYVQPNSGHSINLALNATGAFEVMGNFLKENGL</sequence>
<dbReference type="Gene3D" id="3.40.50.1820">
    <property type="entry name" value="alpha/beta hydrolase"/>
    <property type="match status" value="1"/>
</dbReference>
<evidence type="ECO:0000259" key="2">
    <source>
        <dbReference type="Pfam" id="PF12697"/>
    </source>
</evidence>
<dbReference type="InterPro" id="IPR029058">
    <property type="entry name" value="AB_hydrolase_fold"/>
</dbReference>
<evidence type="ECO:0000256" key="1">
    <source>
        <dbReference type="SAM" id="SignalP"/>
    </source>
</evidence>
<name>A0A0D1Y9J1_9EURO</name>
<dbReference type="OrthoDB" id="190201at2759"/>
<dbReference type="InterPro" id="IPR000073">
    <property type="entry name" value="AB_hydrolase_1"/>
</dbReference>
<dbReference type="SUPFAM" id="SSF53474">
    <property type="entry name" value="alpha/beta-Hydrolases"/>
    <property type="match status" value="1"/>
</dbReference>
<organism evidence="3 4">
    <name type="scientific">Exophiala sideris</name>
    <dbReference type="NCBI Taxonomy" id="1016849"/>
    <lineage>
        <taxon>Eukaryota</taxon>
        <taxon>Fungi</taxon>
        <taxon>Dikarya</taxon>
        <taxon>Ascomycota</taxon>
        <taxon>Pezizomycotina</taxon>
        <taxon>Eurotiomycetes</taxon>
        <taxon>Chaetothyriomycetidae</taxon>
        <taxon>Chaetothyriales</taxon>
        <taxon>Herpotrichiellaceae</taxon>
        <taxon>Exophiala</taxon>
    </lineage>
</organism>
<feature type="domain" description="AB hydrolase-1" evidence="2">
    <location>
        <begin position="106"/>
        <end position="356"/>
    </location>
</feature>
<dbReference type="HOGENOM" id="CLU_034763_1_0_1"/>
<dbReference type="Pfam" id="PF12697">
    <property type="entry name" value="Abhydrolase_6"/>
    <property type="match status" value="1"/>
</dbReference>
<dbReference type="AlphaFoldDB" id="A0A0D1Y9J1"/>
<gene>
    <name evidence="3" type="ORF">PV11_07127</name>
</gene>
<feature type="signal peptide" evidence="1">
    <location>
        <begin position="1"/>
        <end position="17"/>
    </location>
</feature>